<evidence type="ECO:0000313" key="8">
    <source>
        <dbReference type="Proteomes" id="UP000235388"/>
    </source>
</evidence>
<accession>A0A2N5VZL3</accession>
<dbReference type="SUPFAM" id="SSF52540">
    <property type="entry name" value="P-loop containing nucleoside triphosphate hydrolases"/>
    <property type="match status" value="1"/>
</dbReference>
<dbReference type="PANTHER" id="PTHR13710">
    <property type="entry name" value="DNA HELICASE RECQ FAMILY MEMBER"/>
    <property type="match status" value="1"/>
</dbReference>
<name>A0A2N5VZL3_9BASI</name>
<dbReference type="AlphaFoldDB" id="A0A2N5VZL3"/>
<evidence type="ECO:0000256" key="2">
    <source>
        <dbReference type="ARBA" id="ARBA00023125"/>
    </source>
</evidence>
<dbReference type="InterPro" id="IPR014001">
    <property type="entry name" value="Helicase_ATP-bd"/>
</dbReference>
<dbReference type="GO" id="GO:0005694">
    <property type="term" value="C:chromosome"/>
    <property type="evidence" value="ECO:0007669"/>
    <property type="project" value="TreeGrafter"/>
</dbReference>
<protein>
    <recommendedName>
        <fullName evidence="5">DNA 3'-5' helicase</fullName>
        <ecNumber evidence="5">5.6.2.4</ecNumber>
    </recommendedName>
</protein>
<keyword evidence="3" id="KW-0413">Isomerase</keyword>
<comment type="similarity">
    <text evidence="1">Belongs to the helicase family. RecQ subfamily.</text>
</comment>
<dbReference type="EC" id="5.6.2.4" evidence="5"/>
<keyword evidence="8" id="KW-1185">Reference proteome</keyword>
<dbReference type="PROSITE" id="PS51192">
    <property type="entry name" value="HELICASE_ATP_BIND_1"/>
    <property type="match status" value="1"/>
</dbReference>
<organism evidence="7 8">
    <name type="scientific">Puccinia coronata f. sp. avenae</name>
    <dbReference type="NCBI Taxonomy" id="200324"/>
    <lineage>
        <taxon>Eukaryota</taxon>
        <taxon>Fungi</taxon>
        <taxon>Dikarya</taxon>
        <taxon>Basidiomycota</taxon>
        <taxon>Pucciniomycotina</taxon>
        <taxon>Pucciniomycetes</taxon>
        <taxon>Pucciniales</taxon>
        <taxon>Pucciniaceae</taxon>
        <taxon>Puccinia</taxon>
    </lineage>
</organism>
<evidence type="ECO:0000259" key="6">
    <source>
        <dbReference type="PROSITE" id="PS51192"/>
    </source>
</evidence>
<dbReference type="GO" id="GO:0005737">
    <property type="term" value="C:cytoplasm"/>
    <property type="evidence" value="ECO:0007669"/>
    <property type="project" value="TreeGrafter"/>
</dbReference>
<comment type="caution">
    <text evidence="7">The sequence shown here is derived from an EMBL/GenBank/DDBJ whole genome shotgun (WGS) entry which is preliminary data.</text>
</comment>
<dbReference type="PANTHER" id="PTHR13710:SF105">
    <property type="entry name" value="ATP-DEPENDENT DNA HELICASE Q1"/>
    <property type="match status" value="1"/>
</dbReference>
<dbReference type="GO" id="GO:0003677">
    <property type="term" value="F:DNA binding"/>
    <property type="evidence" value="ECO:0007669"/>
    <property type="project" value="UniProtKB-KW"/>
</dbReference>
<dbReference type="STRING" id="200324.A0A2N5VZL3"/>
<evidence type="ECO:0000256" key="4">
    <source>
        <dbReference type="ARBA" id="ARBA00034617"/>
    </source>
</evidence>
<evidence type="ECO:0000256" key="3">
    <source>
        <dbReference type="ARBA" id="ARBA00023235"/>
    </source>
</evidence>
<dbReference type="Proteomes" id="UP000235388">
    <property type="component" value="Unassembled WGS sequence"/>
</dbReference>
<sequence length="301" mass="33654">MGKFNFVYLSPKIFLNNQMFTNVSFSPMFQNQLALVVVDEAHMIYSWGLVQSGQKKLKILVRHQDVGVFQPSYGNLGGQLLTKSQAPMLLMLATSPPQAVQAIKDNLLLLETHINILQGKLTRPEIHIIQIPMSCLLKSANDLLKVYPIKDQTPESNIVPSLVYSGPQNHTLQTLRAMDVAQGTPDQHLNASNTFARRYHACTGQRDKEDTIKAFTDNGLPIIACTLALGMGQNWSRVQQVIHFGRDFAKINPSKPIQSDDDRMDALAITPLCLRVAFAIHNRWGYIPLDANDPLYCDEVS</sequence>
<dbReference type="OrthoDB" id="10261556at2759"/>
<dbReference type="Gene3D" id="3.40.50.300">
    <property type="entry name" value="P-loop containing nucleotide triphosphate hydrolases"/>
    <property type="match status" value="2"/>
</dbReference>
<gene>
    <name evidence="7" type="ORF">PCANC_07017</name>
</gene>
<dbReference type="InterPro" id="IPR027417">
    <property type="entry name" value="P-loop_NTPase"/>
</dbReference>
<evidence type="ECO:0000256" key="1">
    <source>
        <dbReference type="ARBA" id="ARBA00005446"/>
    </source>
</evidence>
<proteinExistence type="inferred from homology"/>
<dbReference type="GO" id="GO:0009378">
    <property type="term" value="F:four-way junction helicase activity"/>
    <property type="evidence" value="ECO:0007669"/>
    <property type="project" value="TreeGrafter"/>
</dbReference>
<dbReference type="EMBL" id="PGCJ01000032">
    <property type="protein sequence ID" value="PLW55454.1"/>
    <property type="molecule type" value="Genomic_DNA"/>
</dbReference>
<reference evidence="7 8" key="1">
    <citation type="submission" date="2017-11" db="EMBL/GenBank/DDBJ databases">
        <title>De novo assembly and phasing of dikaryotic genomes from two isolates of Puccinia coronata f. sp. avenae, the causal agent of oat crown rust.</title>
        <authorList>
            <person name="Miller M.E."/>
            <person name="Zhang Y."/>
            <person name="Omidvar V."/>
            <person name="Sperschneider J."/>
            <person name="Schwessinger B."/>
            <person name="Raley C."/>
            <person name="Palmer J.M."/>
            <person name="Garnica D."/>
            <person name="Upadhyaya N."/>
            <person name="Rathjen J."/>
            <person name="Taylor J.M."/>
            <person name="Park R.F."/>
            <person name="Dodds P.N."/>
            <person name="Hirsch C.D."/>
            <person name="Kianian S.F."/>
            <person name="Figueroa M."/>
        </authorList>
    </citation>
    <scope>NUCLEOTIDE SEQUENCE [LARGE SCALE GENOMIC DNA]</scope>
    <source>
        <strain evidence="7">12NC29</strain>
    </source>
</reference>
<feature type="domain" description="Helicase ATP-binding" evidence="6">
    <location>
        <begin position="1"/>
        <end position="113"/>
    </location>
</feature>
<evidence type="ECO:0000313" key="7">
    <source>
        <dbReference type="EMBL" id="PLW55454.1"/>
    </source>
</evidence>
<dbReference type="GO" id="GO:0043138">
    <property type="term" value="F:3'-5' DNA helicase activity"/>
    <property type="evidence" value="ECO:0007669"/>
    <property type="project" value="UniProtKB-EC"/>
</dbReference>
<dbReference type="GO" id="GO:0000724">
    <property type="term" value="P:double-strand break repair via homologous recombination"/>
    <property type="evidence" value="ECO:0007669"/>
    <property type="project" value="TreeGrafter"/>
</dbReference>
<evidence type="ECO:0000256" key="5">
    <source>
        <dbReference type="ARBA" id="ARBA00034808"/>
    </source>
</evidence>
<keyword evidence="2" id="KW-0238">DNA-binding</keyword>
<comment type="catalytic activity">
    <reaction evidence="4">
        <text>Couples ATP hydrolysis with the unwinding of duplex DNA by translocating in the 3'-5' direction.</text>
        <dbReference type="EC" id="5.6.2.4"/>
    </reaction>
</comment>